<keyword evidence="3" id="KW-1185">Reference proteome</keyword>
<evidence type="ECO:0000256" key="1">
    <source>
        <dbReference type="SAM" id="SignalP"/>
    </source>
</evidence>
<sequence>MKIRQRNRSILGGMFLLLIMMSCSKVTDQFSEPYSASTEGLGIKMDRVKVPQPSEGGPGTVVTVPATGMLPYKDKLVFMFNGEKAEVLEITTTYIKVKVPEFASTGVLSVAVGDVLAFGPKFKVNGLINPDPTFKVPNGANGTVSQVLELLDGKKLIIGGFTNYNNKGVVRPINRIVSVFGDFSYDPNLRSGKGSNGPISSIIEYNGKYLIGGGFSGYNQRTENISNLTMLSKNGSIDTIGIHTFRRPDQTDTIKYFPKFNAGTDKAISQLYKQPDDKIIVSGGFDFFISRRYDQPNKRSEKDTIILDSIRMPQILRLNADGTLDKTYRFNASENEGFKAANGPSRALIHTDGKYQGKVLMYGKFSSFDGKSAKNMIRLNADGTIDDSFNTGVGPDNYVYSVTYNNILDRYVICGLFRTYNGKPCEYLAILKSDGSLDEGFAPKKFDGPGASFAKLLNDGLMVVSGNFNTYNGITRNGFMILNSKAELAPGYNATGLFNGFLNDVIETKSDDNKRALLLIGFFTRFNNEPVNSIIRVVLE</sequence>
<dbReference type="PROSITE" id="PS51257">
    <property type="entry name" value="PROKAR_LIPOPROTEIN"/>
    <property type="match status" value="1"/>
</dbReference>
<dbReference type="Gene3D" id="2.60.40.10">
    <property type="entry name" value="Immunoglobulins"/>
    <property type="match status" value="1"/>
</dbReference>
<dbReference type="InterPro" id="IPR013783">
    <property type="entry name" value="Ig-like_fold"/>
</dbReference>
<dbReference type="EMBL" id="FWYB01000004">
    <property type="protein sequence ID" value="SMC87284.1"/>
    <property type="molecule type" value="Genomic_DNA"/>
</dbReference>
<gene>
    <name evidence="2" type="ORF">SAMN04488101_104172</name>
</gene>
<keyword evidence="1" id="KW-0732">Signal</keyword>
<dbReference type="Gene3D" id="2.80.10.50">
    <property type="match status" value="2"/>
</dbReference>
<organism evidence="2 3">
    <name type="scientific">Pedobacter nyackensis</name>
    <dbReference type="NCBI Taxonomy" id="475255"/>
    <lineage>
        <taxon>Bacteria</taxon>
        <taxon>Pseudomonadati</taxon>
        <taxon>Bacteroidota</taxon>
        <taxon>Sphingobacteriia</taxon>
        <taxon>Sphingobacteriales</taxon>
        <taxon>Sphingobacteriaceae</taxon>
        <taxon>Pedobacter</taxon>
    </lineage>
</organism>
<name>A0A1W2CQQ1_9SPHI</name>
<dbReference type="InterPro" id="IPR013431">
    <property type="entry name" value="Delta_60_rpt"/>
</dbReference>
<proteinExistence type="predicted"/>
<evidence type="ECO:0000313" key="3">
    <source>
        <dbReference type="Proteomes" id="UP000192678"/>
    </source>
</evidence>
<evidence type="ECO:0000313" key="2">
    <source>
        <dbReference type="EMBL" id="SMC87284.1"/>
    </source>
</evidence>
<dbReference type="Proteomes" id="UP000192678">
    <property type="component" value="Unassembled WGS sequence"/>
</dbReference>
<reference evidence="2 3" key="1">
    <citation type="submission" date="2017-04" db="EMBL/GenBank/DDBJ databases">
        <authorList>
            <person name="Afonso C.L."/>
            <person name="Miller P.J."/>
            <person name="Scott M.A."/>
            <person name="Spackman E."/>
            <person name="Goraichik I."/>
            <person name="Dimitrov K.M."/>
            <person name="Suarez D.L."/>
            <person name="Swayne D.E."/>
        </authorList>
    </citation>
    <scope>NUCLEOTIDE SEQUENCE [LARGE SCALE GENOMIC DNA]</scope>
    <source>
        <strain evidence="2 3">DSM 19625</strain>
    </source>
</reference>
<dbReference type="AlphaFoldDB" id="A0A1W2CQQ1"/>
<dbReference type="OrthoDB" id="9805017at2"/>
<feature type="signal peptide" evidence="1">
    <location>
        <begin position="1"/>
        <end position="24"/>
    </location>
</feature>
<feature type="chain" id="PRO_5012054408" evidence="1">
    <location>
        <begin position="25"/>
        <end position="540"/>
    </location>
</feature>
<dbReference type="RefSeq" id="WP_084289280.1">
    <property type="nucleotide sequence ID" value="NZ_FWYB01000004.1"/>
</dbReference>
<dbReference type="Pfam" id="PF17164">
    <property type="entry name" value="DUF5122"/>
    <property type="match status" value="2"/>
</dbReference>
<dbReference type="STRING" id="475255.SAMN04488101_104172"/>
<accession>A0A1W2CQQ1</accession>
<protein>
    <submittedName>
        <fullName evidence="2">Uncharacterized protein</fullName>
    </submittedName>
</protein>